<name>A0A915IR88_ROMCU</name>
<keyword evidence="2" id="KW-1185">Reference proteome</keyword>
<reference evidence="3" key="1">
    <citation type="submission" date="2022-11" db="UniProtKB">
        <authorList>
            <consortium name="WormBaseParasite"/>
        </authorList>
    </citation>
    <scope>IDENTIFICATION</scope>
</reference>
<organism evidence="2 3">
    <name type="scientific">Romanomermis culicivorax</name>
    <name type="common">Nematode worm</name>
    <dbReference type="NCBI Taxonomy" id="13658"/>
    <lineage>
        <taxon>Eukaryota</taxon>
        <taxon>Metazoa</taxon>
        <taxon>Ecdysozoa</taxon>
        <taxon>Nematoda</taxon>
        <taxon>Enoplea</taxon>
        <taxon>Dorylaimia</taxon>
        <taxon>Mermithida</taxon>
        <taxon>Mermithoidea</taxon>
        <taxon>Mermithidae</taxon>
        <taxon>Romanomermis</taxon>
    </lineage>
</organism>
<evidence type="ECO:0000256" key="1">
    <source>
        <dbReference type="SAM" id="MobiDB-lite"/>
    </source>
</evidence>
<protein>
    <submittedName>
        <fullName evidence="3">Uncharacterized protein</fullName>
    </submittedName>
</protein>
<feature type="region of interest" description="Disordered" evidence="1">
    <location>
        <begin position="116"/>
        <end position="147"/>
    </location>
</feature>
<feature type="region of interest" description="Disordered" evidence="1">
    <location>
        <begin position="340"/>
        <end position="377"/>
    </location>
</feature>
<sequence length="503" mass="57508">MVPQDRVCLPPLILDGDAKVLQKMTIKNLIYRHLLTACYSYYKQLEILHLFDVEPRSRPKWTLLEKDDGYQLVLLPSQKVVAFYSSQEATKILPLIAVAAQQLGLNSSTDAENCVKKSNRRVRSTLPPPASNGSTEDHRFTDKYQNGGPIRNSYPGHGFYSFNKNFYFCEKMRKILQSANCRSTQSSSMASSICGDSRRNSVSILGSWSPRRTSVVSVDQNFYAGRNVSNAHTFRSHINDKKCNSADPKAPFFPVIFRRSLSPTYSHVYTFCTKDRKRKIARIRQEHKEQRKLEADIFKYSQSDFAKPTTFELPPFTLKPCSVRVQDLISVRQKLVGGVGDKRKSSKSLQLRRRRRRSLQNTNSPISGSTTLSSDFSSDNSLKKAIRLGRSRSGALSGRTTLKRESQAAISRCLCCDRETKVLRDIFIRDVHIIEQTLEKKFGRLTEKEILRLPHFLEKFQNLQNLLVLHVGTPNQHYLSHFASIETLNFAKIRRRYGVQVVS</sequence>
<dbReference type="WBParaSite" id="nRc.2.0.1.t16326-RA">
    <property type="protein sequence ID" value="nRc.2.0.1.t16326-RA"/>
    <property type="gene ID" value="nRc.2.0.1.g16326"/>
</dbReference>
<proteinExistence type="predicted"/>
<feature type="compositionally biased region" description="Basic residues" evidence="1">
    <location>
        <begin position="344"/>
        <end position="358"/>
    </location>
</feature>
<dbReference type="Proteomes" id="UP000887565">
    <property type="component" value="Unplaced"/>
</dbReference>
<dbReference type="AlphaFoldDB" id="A0A915IR88"/>
<accession>A0A915IR88</accession>
<evidence type="ECO:0000313" key="3">
    <source>
        <dbReference type="WBParaSite" id="nRc.2.0.1.t16326-RA"/>
    </source>
</evidence>
<feature type="compositionally biased region" description="Low complexity" evidence="1">
    <location>
        <begin position="367"/>
        <end position="377"/>
    </location>
</feature>
<evidence type="ECO:0000313" key="2">
    <source>
        <dbReference type="Proteomes" id="UP000887565"/>
    </source>
</evidence>